<dbReference type="PANTHER" id="PTHR10472">
    <property type="entry name" value="D-TYROSYL-TRNA TYR DEACYLASE"/>
    <property type="match status" value="1"/>
</dbReference>
<organism evidence="2">
    <name type="scientific">marine metagenome</name>
    <dbReference type="NCBI Taxonomy" id="408172"/>
    <lineage>
        <taxon>unclassified sequences</taxon>
        <taxon>metagenomes</taxon>
        <taxon>ecological metagenomes</taxon>
    </lineage>
</organism>
<gene>
    <name evidence="2" type="ORF">METZ01_LOCUS163090</name>
</gene>
<accession>A0A382B8Y5</accession>
<comment type="similarity">
    <text evidence="1">Belongs to the DTD family.</text>
</comment>
<name>A0A382B8Y5_9ZZZZ</name>
<evidence type="ECO:0000313" key="2">
    <source>
        <dbReference type="EMBL" id="SVB10236.1"/>
    </source>
</evidence>
<evidence type="ECO:0000256" key="1">
    <source>
        <dbReference type="ARBA" id="ARBA00009673"/>
    </source>
</evidence>
<dbReference type="NCBIfam" id="TIGR00256">
    <property type="entry name" value="D-aminoacyl-tRNA deacylase"/>
    <property type="match status" value="1"/>
</dbReference>
<dbReference type="Gene3D" id="3.50.80.10">
    <property type="entry name" value="D-tyrosyl-tRNA(Tyr) deacylase"/>
    <property type="match status" value="1"/>
</dbReference>
<sequence>MGVVRDDTEEDVRFLTEKISGFRIFNDENEKMNLSIKDVNGSVLVISQFTLCGDWKKGRRPSFIHAAQPDKGEHLYKRFIYQLMEKEIPVESGKFGAFMSVSLINEGPVTFVLDSKN</sequence>
<dbReference type="InterPro" id="IPR023509">
    <property type="entry name" value="DTD-like_sf"/>
</dbReference>
<reference evidence="2" key="1">
    <citation type="submission" date="2018-05" db="EMBL/GenBank/DDBJ databases">
        <authorList>
            <person name="Lanie J.A."/>
            <person name="Ng W.-L."/>
            <person name="Kazmierczak K.M."/>
            <person name="Andrzejewski T.M."/>
            <person name="Davidsen T.M."/>
            <person name="Wayne K.J."/>
            <person name="Tettelin H."/>
            <person name="Glass J.I."/>
            <person name="Rusch D."/>
            <person name="Podicherti R."/>
            <person name="Tsui H.-C.T."/>
            <person name="Winkler M.E."/>
        </authorList>
    </citation>
    <scope>NUCLEOTIDE SEQUENCE</scope>
</reference>
<dbReference type="FunFam" id="3.50.80.10:FF:000001">
    <property type="entry name" value="D-aminoacyl-tRNA deacylase"/>
    <property type="match status" value="1"/>
</dbReference>
<dbReference type="Pfam" id="PF02580">
    <property type="entry name" value="Tyr_Deacylase"/>
    <property type="match status" value="1"/>
</dbReference>
<dbReference type="GO" id="GO:0051500">
    <property type="term" value="F:D-tyrosyl-tRNA(Tyr) deacylase activity"/>
    <property type="evidence" value="ECO:0007669"/>
    <property type="project" value="TreeGrafter"/>
</dbReference>
<evidence type="ECO:0008006" key="3">
    <source>
        <dbReference type="Google" id="ProtNLM"/>
    </source>
</evidence>
<dbReference type="AlphaFoldDB" id="A0A382B8Y5"/>
<proteinExistence type="inferred from homology"/>
<dbReference type="SUPFAM" id="SSF69500">
    <property type="entry name" value="DTD-like"/>
    <property type="match status" value="1"/>
</dbReference>
<dbReference type="GO" id="GO:0005737">
    <property type="term" value="C:cytoplasm"/>
    <property type="evidence" value="ECO:0007669"/>
    <property type="project" value="InterPro"/>
</dbReference>
<dbReference type="InterPro" id="IPR003732">
    <property type="entry name" value="Daa-tRNA_deacyls_DTD"/>
</dbReference>
<dbReference type="PANTHER" id="PTHR10472:SF5">
    <property type="entry name" value="D-AMINOACYL-TRNA DEACYLASE 1"/>
    <property type="match status" value="1"/>
</dbReference>
<protein>
    <recommendedName>
        <fullName evidence="3">D-aminoacyl-tRNA deacylase</fullName>
    </recommendedName>
</protein>
<dbReference type="EMBL" id="UINC01028730">
    <property type="protein sequence ID" value="SVB10236.1"/>
    <property type="molecule type" value="Genomic_DNA"/>
</dbReference>